<evidence type="ECO:0000256" key="6">
    <source>
        <dbReference type="ARBA" id="ARBA00022763"/>
    </source>
</evidence>
<evidence type="ECO:0000256" key="7">
    <source>
        <dbReference type="ARBA" id="ARBA00023204"/>
    </source>
</evidence>
<dbReference type="InterPro" id="IPR008332">
    <property type="entry name" value="MethylG_MeTrfase_N"/>
</dbReference>
<proteinExistence type="inferred from homology"/>
<evidence type="ECO:0000259" key="11">
    <source>
        <dbReference type="Pfam" id="PF02870"/>
    </source>
</evidence>
<keyword evidence="3 9" id="KW-0963">Cytoplasm</keyword>
<dbReference type="GO" id="GO:0003908">
    <property type="term" value="F:methylated-DNA-[protein]-cysteine S-methyltransferase activity"/>
    <property type="evidence" value="ECO:0007669"/>
    <property type="project" value="UniProtKB-UniRule"/>
</dbReference>
<dbReference type="Pfam" id="PF02870">
    <property type="entry name" value="Methyltransf_1N"/>
    <property type="match status" value="1"/>
</dbReference>
<dbReference type="AlphaFoldDB" id="A0A6S6UCT3"/>
<evidence type="ECO:0000256" key="2">
    <source>
        <dbReference type="ARBA" id="ARBA00008711"/>
    </source>
</evidence>
<dbReference type="EMBL" id="CACVAY010000139">
    <property type="protein sequence ID" value="CAA6827210.1"/>
    <property type="molecule type" value="Genomic_DNA"/>
</dbReference>
<reference evidence="12" key="1">
    <citation type="submission" date="2020-01" db="EMBL/GenBank/DDBJ databases">
        <authorList>
            <person name="Meier V. D."/>
            <person name="Meier V D."/>
        </authorList>
    </citation>
    <scope>NUCLEOTIDE SEQUENCE</scope>
    <source>
        <strain evidence="12">HLG_WM_MAG_07</strain>
    </source>
</reference>
<evidence type="ECO:0000256" key="5">
    <source>
        <dbReference type="ARBA" id="ARBA00022679"/>
    </source>
</evidence>
<dbReference type="InterPro" id="IPR023546">
    <property type="entry name" value="MGMT"/>
</dbReference>
<dbReference type="InterPro" id="IPR001497">
    <property type="entry name" value="MethylDNA_cys_MeTrfase_AS"/>
</dbReference>
<dbReference type="Gene3D" id="3.30.160.70">
    <property type="entry name" value="Methylated DNA-protein cysteine methyltransferase domain"/>
    <property type="match status" value="1"/>
</dbReference>
<dbReference type="PROSITE" id="PS00374">
    <property type="entry name" value="MGMT"/>
    <property type="match status" value="1"/>
</dbReference>
<dbReference type="SUPFAM" id="SSF53155">
    <property type="entry name" value="Methylated DNA-protein cysteine methyltransferase domain"/>
    <property type="match status" value="1"/>
</dbReference>
<comment type="similarity">
    <text evidence="2 9">Belongs to the MGMT family.</text>
</comment>
<evidence type="ECO:0000259" key="10">
    <source>
        <dbReference type="Pfam" id="PF01035"/>
    </source>
</evidence>
<keyword evidence="7 9" id="KW-0234">DNA repair</keyword>
<dbReference type="NCBIfam" id="TIGR00589">
    <property type="entry name" value="ogt"/>
    <property type="match status" value="1"/>
</dbReference>
<protein>
    <recommendedName>
        <fullName evidence="9">Methylated-DNA--protein-cysteine methyltransferase</fullName>
        <ecNumber evidence="9">2.1.1.63</ecNumber>
    </recommendedName>
    <alternativeName>
        <fullName evidence="9">6-O-methylguanine-DNA methyltransferase</fullName>
        <shortName evidence="9">MGMT</shortName>
    </alternativeName>
    <alternativeName>
        <fullName evidence="9">O-6-methylguanine-DNA-alkyltransferase</fullName>
    </alternativeName>
</protein>
<dbReference type="EC" id="2.1.1.63" evidence="9"/>
<dbReference type="PANTHER" id="PTHR10815">
    <property type="entry name" value="METHYLATED-DNA--PROTEIN-CYSTEINE METHYLTRANSFERASE"/>
    <property type="match status" value="1"/>
</dbReference>
<dbReference type="InterPro" id="IPR036217">
    <property type="entry name" value="MethylDNA_cys_MeTrfase_DNAb"/>
</dbReference>
<dbReference type="GO" id="GO:0005737">
    <property type="term" value="C:cytoplasm"/>
    <property type="evidence" value="ECO:0007669"/>
    <property type="project" value="UniProtKB-SubCell"/>
</dbReference>
<evidence type="ECO:0000256" key="1">
    <source>
        <dbReference type="ARBA" id="ARBA00001286"/>
    </source>
</evidence>
<dbReference type="FunFam" id="1.10.10.10:FF:000214">
    <property type="entry name" value="Methylated-DNA--protein-cysteine methyltransferase"/>
    <property type="match status" value="1"/>
</dbReference>
<feature type="domain" description="Methylguanine DNA methyltransferase ribonuclease-like" evidence="11">
    <location>
        <begin position="6"/>
        <end position="73"/>
    </location>
</feature>
<evidence type="ECO:0000256" key="8">
    <source>
        <dbReference type="ARBA" id="ARBA00049348"/>
    </source>
</evidence>
<dbReference type="HAMAP" id="MF_00772">
    <property type="entry name" value="OGT"/>
    <property type="match status" value="1"/>
</dbReference>
<dbReference type="SUPFAM" id="SSF46767">
    <property type="entry name" value="Methylated DNA-protein cysteine methyltransferase, C-terminal domain"/>
    <property type="match status" value="1"/>
</dbReference>
<dbReference type="GO" id="GO:0006307">
    <property type="term" value="P:DNA alkylation repair"/>
    <property type="evidence" value="ECO:0007669"/>
    <property type="project" value="UniProtKB-UniRule"/>
</dbReference>
<keyword evidence="4 9" id="KW-0489">Methyltransferase</keyword>
<dbReference type="InterPro" id="IPR014048">
    <property type="entry name" value="MethylDNA_cys_MeTrfase_DNA-bd"/>
</dbReference>
<comment type="catalytic activity">
    <reaction evidence="1 9">
        <text>a 4-O-methyl-thymidine in DNA + L-cysteinyl-[protein] = a thymidine in DNA + S-methyl-L-cysteinyl-[protein]</text>
        <dbReference type="Rhea" id="RHEA:53428"/>
        <dbReference type="Rhea" id="RHEA-COMP:10131"/>
        <dbReference type="Rhea" id="RHEA-COMP:10132"/>
        <dbReference type="Rhea" id="RHEA-COMP:13555"/>
        <dbReference type="Rhea" id="RHEA-COMP:13556"/>
        <dbReference type="ChEBI" id="CHEBI:29950"/>
        <dbReference type="ChEBI" id="CHEBI:82612"/>
        <dbReference type="ChEBI" id="CHEBI:137386"/>
        <dbReference type="ChEBI" id="CHEBI:137387"/>
        <dbReference type="EC" id="2.1.1.63"/>
    </reaction>
</comment>
<keyword evidence="5 9" id="KW-0808">Transferase</keyword>
<comment type="catalytic activity">
    <reaction evidence="8 9">
        <text>a 6-O-methyl-2'-deoxyguanosine in DNA + L-cysteinyl-[protein] = S-methyl-L-cysteinyl-[protein] + a 2'-deoxyguanosine in DNA</text>
        <dbReference type="Rhea" id="RHEA:24000"/>
        <dbReference type="Rhea" id="RHEA-COMP:10131"/>
        <dbReference type="Rhea" id="RHEA-COMP:10132"/>
        <dbReference type="Rhea" id="RHEA-COMP:11367"/>
        <dbReference type="Rhea" id="RHEA-COMP:11368"/>
        <dbReference type="ChEBI" id="CHEBI:29950"/>
        <dbReference type="ChEBI" id="CHEBI:82612"/>
        <dbReference type="ChEBI" id="CHEBI:85445"/>
        <dbReference type="ChEBI" id="CHEBI:85448"/>
        <dbReference type="EC" id="2.1.1.63"/>
    </reaction>
</comment>
<evidence type="ECO:0000256" key="3">
    <source>
        <dbReference type="ARBA" id="ARBA00022490"/>
    </source>
</evidence>
<dbReference type="InterPro" id="IPR036388">
    <property type="entry name" value="WH-like_DNA-bd_sf"/>
</dbReference>
<keyword evidence="6 9" id="KW-0227">DNA damage</keyword>
<evidence type="ECO:0000256" key="9">
    <source>
        <dbReference type="HAMAP-Rule" id="MF_00772"/>
    </source>
</evidence>
<feature type="active site" description="Nucleophile; methyl group acceptor" evidence="9">
    <location>
        <position position="128"/>
    </location>
</feature>
<dbReference type="PANTHER" id="PTHR10815:SF5">
    <property type="entry name" value="METHYLATED-DNA--PROTEIN-CYSTEINE METHYLTRANSFERASE"/>
    <property type="match status" value="1"/>
</dbReference>
<dbReference type="CDD" id="cd06445">
    <property type="entry name" value="ATase"/>
    <property type="match status" value="1"/>
</dbReference>
<feature type="domain" description="Methylated-DNA-[protein]-cysteine S-methyltransferase DNA binding" evidence="10">
    <location>
        <begin position="78"/>
        <end position="156"/>
    </location>
</feature>
<evidence type="ECO:0000256" key="4">
    <source>
        <dbReference type="ARBA" id="ARBA00022603"/>
    </source>
</evidence>
<evidence type="ECO:0000313" key="12">
    <source>
        <dbReference type="EMBL" id="CAA6827210.1"/>
    </source>
</evidence>
<comment type="subcellular location">
    <subcellularLocation>
        <location evidence="9">Cytoplasm</location>
    </subcellularLocation>
</comment>
<comment type="function">
    <text evidence="9">Involved in the cellular defense against the biological effects of O6-methylguanine (O6-MeG) and O4-methylthymine (O4-MeT) in DNA. Repairs the methylated nucleobase in DNA by stoichiometrically transferring the methyl group to a cysteine residue in the enzyme. This is a suicide reaction: the enzyme is irreversibly inactivated.</text>
</comment>
<sequence length="160" mass="17824">MNFQRTECPIGHVFIAADDKAVHVIGFEQNWDAKIQGVDGLQEQSNAIIDETTEQLQQYFDGKRETFDLPLKLQGTVFQQQAWQALQQIPFGETRSYSDQAEAINNPNAVRAIGHANSLNPISIVVPCHRVIAKSGKLAGYAGGVDTKQYLLEHERQCKA</sequence>
<organism evidence="12">
    <name type="scientific">uncultured Thiotrichaceae bacterium</name>
    <dbReference type="NCBI Taxonomy" id="298394"/>
    <lineage>
        <taxon>Bacteria</taxon>
        <taxon>Pseudomonadati</taxon>
        <taxon>Pseudomonadota</taxon>
        <taxon>Gammaproteobacteria</taxon>
        <taxon>Thiotrichales</taxon>
        <taxon>Thiotrichaceae</taxon>
        <taxon>environmental samples</taxon>
    </lineage>
</organism>
<dbReference type="Pfam" id="PF01035">
    <property type="entry name" value="DNA_binding_1"/>
    <property type="match status" value="1"/>
</dbReference>
<gene>
    <name evidence="12" type="ORF">HELGO_WM8366</name>
</gene>
<dbReference type="GO" id="GO:0032259">
    <property type="term" value="P:methylation"/>
    <property type="evidence" value="ECO:0007669"/>
    <property type="project" value="UniProtKB-KW"/>
</dbReference>
<accession>A0A6S6UCT3</accession>
<name>A0A6S6UCT3_9GAMM</name>
<dbReference type="InterPro" id="IPR036631">
    <property type="entry name" value="MGMT_N_sf"/>
</dbReference>
<comment type="miscellaneous">
    <text evidence="9">This enzyme catalyzes only one turnover and therefore is not strictly catalytic. According to one definition, an enzyme is a biocatalyst that acts repeatedly and over many reaction cycles.</text>
</comment>
<dbReference type="Gene3D" id="1.10.10.10">
    <property type="entry name" value="Winged helix-like DNA-binding domain superfamily/Winged helix DNA-binding domain"/>
    <property type="match status" value="1"/>
</dbReference>